<dbReference type="AlphaFoldDB" id="A0A0C9XGG6"/>
<dbReference type="Proteomes" id="UP000054477">
    <property type="component" value="Unassembled WGS sequence"/>
</dbReference>
<evidence type="ECO:0000313" key="1">
    <source>
        <dbReference type="EMBL" id="KIJ96776.1"/>
    </source>
</evidence>
<name>A0A0C9XGG6_9AGAR</name>
<reference evidence="2" key="2">
    <citation type="submission" date="2015-01" db="EMBL/GenBank/DDBJ databases">
        <title>Evolutionary Origins and Diversification of the Mycorrhizal Mutualists.</title>
        <authorList>
            <consortium name="DOE Joint Genome Institute"/>
            <consortium name="Mycorrhizal Genomics Consortium"/>
            <person name="Kohler A."/>
            <person name="Kuo A."/>
            <person name="Nagy L.G."/>
            <person name="Floudas D."/>
            <person name="Copeland A."/>
            <person name="Barry K.W."/>
            <person name="Cichocki N."/>
            <person name="Veneault-Fourrey C."/>
            <person name="LaButti K."/>
            <person name="Lindquist E.A."/>
            <person name="Lipzen A."/>
            <person name="Lundell T."/>
            <person name="Morin E."/>
            <person name="Murat C."/>
            <person name="Riley R."/>
            <person name="Ohm R."/>
            <person name="Sun H."/>
            <person name="Tunlid A."/>
            <person name="Henrissat B."/>
            <person name="Grigoriev I.V."/>
            <person name="Hibbett D.S."/>
            <person name="Martin F."/>
        </authorList>
    </citation>
    <scope>NUCLEOTIDE SEQUENCE [LARGE SCALE GENOMIC DNA]</scope>
    <source>
        <strain evidence="2">LaAM-08-1</strain>
    </source>
</reference>
<dbReference type="EMBL" id="KN838711">
    <property type="protein sequence ID" value="KIJ96776.1"/>
    <property type="molecule type" value="Genomic_DNA"/>
</dbReference>
<gene>
    <name evidence="1" type="ORF">K443DRAFT_273846</name>
</gene>
<sequence>MTSTVLARIPMDIRCRYAFRLNSKLAPCLSWLDIQKSVRETHAAGNIARQLALPLQARFAFANERLTRLSGVTSSVSNLFPELTENCAVAFFRLCDMYVQNKHT</sequence>
<proteinExistence type="predicted"/>
<evidence type="ECO:0000313" key="2">
    <source>
        <dbReference type="Proteomes" id="UP000054477"/>
    </source>
</evidence>
<accession>A0A0C9XGG6</accession>
<organism evidence="1 2">
    <name type="scientific">Laccaria amethystina LaAM-08-1</name>
    <dbReference type="NCBI Taxonomy" id="1095629"/>
    <lineage>
        <taxon>Eukaryota</taxon>
        <taxon>Fungi</taxon>
        <taxon>Dikarya</taxon>
        <taxon>Basidiomycota</taxon>
        <taxon>Agaricomycotina</taxon>
        <taxon>Agaricomycetes</taxon>
        <taxon>Agaricomycetidae</taxon>
        <taxon>Agaricales</taxon>
        <taxon>Agaricineae</taxon>
        <taxon>Hydnangiaceae</taxon>
        <taxon>Laccaria</taxon>
    </lineage>
</organism>
<reference evidence="1 2" key="1">
    <citation type="submission" date="2014-04" db="EMBL/GenBank/DDBJ databases">
        <authorList>
            <consortium name="DOE Joint Genome Institute"/>
            <person name="Kuo A."/>
            <person name="Kohler A."/>
            <person name="Nagy L.G."/>
            <person name="Floudas D."/>
            <person name="Copeland A."/>
            <person name="Barry K.W."/>
            <person name="Cichocki N."/>
            <person name="Veneault-Fourrey C."/>
            <person name="LaButti K."/>
            <person name="Lindquist E.A."/>
            <person name="Lipzen A."/>
            <person name="Lundell T."/>
            <person name="Morin E."/>
            <person name="Murat C."/>
            <person name="Sun H."/>
            <person name="Tunlid A."/>
            <person name="Henrissat B."/>
            <person name="Grigoriev I.V."/>
            <person name="Hibbett D.S."/>
            <person name="Martin F."/>
            <person name="Nordberg H.P."/>
            <person name="Cantor M.N."/>
            <person name="Hua S.X."/>
        </authorList>
    </citation>
    <scope>NUCLEOTIDE SEQUENCE [LARGE SCALE GENOMIC DNA]</scope>
    <source>
        <strain evidence="1 2">LaAM-08-1</strain>
    </source>
</reference>
<protein>
    <submittedName>
        <fullName evidence="1">Uncharacterized protein</fullName>
    </submittedName>
</protein>
<dbReference type="HOGENOM" id="CLU_2250565_0_0_1"/>
<keyword evidence="2" id="KW-1185">Reference proteome</keyword>